<dbReference type="RefSeq" id="WP_154595612.1">
    <property type="nucleotide sequence ID" value="NZ_CP060587.1"/>
</dbReference>
<keyword evidence="3" id="KW-1185">Reference proteome</keyword>
<evidence type="ECO:0000313" key="3">
    <source>
        <dbReference type="Proteomes" id="UP000515871"/>
    </source>
</evidence>
<organism evidence="2 3">
    <name type="scientific">Aeromicrobium senzhongii</name>
    <dbReference type="NCBI Taxonomy" id="2663859"/>
    <lineage>
        <taxon>Bacteria</taxon>
        <taxon>Bacillati</taxon>
        <taxon>Actinomycetota</taxon>
        <taxon>Actinomycetes</taxon>
        <taxon>Propionibacteriales</taxon>
        <taxon>Nocardioidaceae</taxon>
        <taxon>Aeromicrobium</taxon>
    </lineage>
</organism>
<feature type="compositionally biased region" description="Low complexity" evidence="1">
    <location>
        <begin position="18"/>
        <end position="30"/>
    </location>
</feature>
<dbReference type="Proteomes" id="UP000515871">
    <property type="component" value="Chromosome"/>
</dbReference>
<feature type="compositionally biased region" description="Basic and acidic residues" evidence="1">
    <location>
        <begin position="31"/>
        <end position="45"/>
    </location>
</feature>
<evidence type="ECO:0000313" key="2">
    <source>
        <dbReference type="EMBL" id="QNL95085.1"/>
    </source>
</evidence>
<gene>
    <name evidence="2" type="ORF">H9L21_03840</name>
</gene>
<name>A0ABX6T0U0_9ACTN</name>
<protein>
    <submittedName>
        <fullName evidence="2">DUF2510 domain-containing protein</fullName>
    </submittedName>
</protein>
<reference evidence="2 3" key="1">
    <citation type="submission" date="2020-08" db="EMBL/GenBank/DDBJ databases">
        <title>Novel species in genus Aeromicrobium.</title>
        <authorList>
            <person name="Zhang G."/>
        </authorList>
    </citation>
    <scope>NUCLEOTIDE SEQUENCE [LARGE SCALE GENOMIC DNA]</scope>
    <source>
        <strain evidence="3">zg-629</strain>
    </source>
</reference>
<sequence length="148" mass="15734">MGLLVAVGGSVAAVAAYNNNAENERQAAAAETKRQKREADEKKSAAEAAAAATEREARAKLVTEIQESVKKMAVGHAKDGLLADAPLKNVDTNCEPVDGSFDDLLSPTTTFKCFVPTKKADGGMYEGFNYHATVNWDSGEYTYGMGEP</sequence>
<proteinExistence type="predicted"/>
<accession>A0ABX6T0U0</accession>
<feature type="region of interest" description="Disordered" evidence="1">
    <location>
        <begin position="18"/>
        <end position="51"/>
    </location>
</feature>
<dbReference type="EMBL" id="CP060587">
    <property type="protein sequence ID" value="QNL95085.1"/>
    <property type="molecule type" value="Genomic_DNA"/>
</dbReference>
<evidence type="ECO:0000256" key="1">
    <source>
        <dbReference type="SAM" id="MobiDB-lite"/>
    </source>
</evidence>